<name>E6PXI6_9ZZZZ</name>
<protein>
    <submittedName>
        <fullName evidence="1">Uncharacterized protein</fullName>
    </submittedName>
</protein>
<comment type="caution">
    <text evidence="1">The sequence shown here is derived from an EMBL/GenBank/DDBJ whole genome shotgun (WGS) entry which is preliminary data.</text>
</comment>
<sequence length="106" mass="11914">MRAFWSISIRQAILLHHFLDRDRVAAPGTEVGQPLRGQVNVFKVIEIFKNCLTRIESLGTAGGFGEGFQAFFDVFGETNCQHRERPRSRYTSIADYGKVVCAFDGS</sequence>
<reference evidence="1" key="1">
    <citation type="submission" date="2009-10" db="EMBL/GenBank/DDBJ databases">
        <title>Diversity of trophic interactions inside an arsenic-rich microbial ecosystem.</title>
        <authorList>
            <person name="Bertin P.N."/>
            <person name="Heinrich-Salmeron A."/>
            <person name="Pelletier E."/>
            <person name="Goulhen-Chollet F."/>
            <person name="Arsene-Ploetze F."/>
            <person name="Gallien S."/>
            <person name="Calteau A."/>
            <person name="Vallenet D."/>
            <person name="Casiot C."/>
            <person name="Chane-Woon-Ming B."/>
            <person name="Giloteaux L."/>
            <person name="Barakat M."/>
            <person name="Bonnefoy V."/>
            <person name="Bruneel O."/>
            <person name="Chandler M."/>
            <person name="Cleiss J."/>
            <person name="Duran R."/>
            <person name="Elbaz-Poulichet F."/>
            <person name="Fonknechten N."/>
            <person name="Lauga B."/>
            <person name="Mornico D."/>
            <person name="Ortet P."/>
            <person name="Schaeffer C."/>
            <person name="Siguier P."/>
            <person name="Alexander Thil Smith A."/>
            <person name="Van Dorsselaer A."/>
            <person name="Weissenbach J."/>
            <person name="Medigue C."/>
            <person name="Le Paslier D."/>
        </authorList>
    </citation>
    <scope>NUCLEOTIDE SEQUENCE</scope>
</reference>
<dbReference type="EMBL" id="CABN01000039">
    <property type="protein sequence ID" value="CBH99645.1"/>
    <property type="molecule type" value="Genomic_DNA"/>
</dbReference>
<dbReference type="AlphaFoldDB" id="E6PXI6"/>
<proteinExistence type="predicted"/>
<organism evidence="1">
    <name type="scientific">mine drainage metagenome</name>
    <dbReference type="NCBI Taxonomy" id="410659"/>
    <lineage>
        <taxon>unclassified sequences</taxon>
        <taxon>metagenomes</taxon>
        <taxon>ecological metagenomes</taxon>
    </lineage>
</organism>
<gene>
    <name evidence="1" type="ORF">CARN3_0586</name>
</gene>
<evidence type="ECO:0000313" key="1">
    <source>
        <dbReference type="EMBL" id="CBH99645.1"/>
    </source>
</evidence>
<accession>E6PXI6</accession>